<accession>A0A5B1BSW2</accession>
<evidence type="ECO:0000313" key="2">
    <source>
        <dbReference type="EMBL" id="KAA1250169.1"/>
    </source>
</evidence>
<dbReference type="AlphaFoldDB" id="A0A5B1BSW2"/>
<organism evidence="2 3">
    <name type="scientific">Mycobacterium simiae</name>
    <name type="common">Mycobacterium habana</name>
    <dbReference type="NCBI Taxonomy" id="1784"/>
    <lineage>
        <taxon>Bacteria</taxon>
        <taxon>Bacillati</taxon>
        <taxon>Actinomycetota</taxon>
        <taxon>Actinomycetes</taxon>
        <taxon>Mycobacteriales</taxon>
        <taxon>Mycobacteriaceae</taxon>
        <taxon>Mycobacterium</taxon>
        <taxon>Mycobacterium simiae complex</taxon>
    </lineage>
</organism>
<dbReference type="Proteomes" id="UP000324701">
    <property type="component" value="Unassembled WGS sequence"/>
</dbReference>
<keyword evidence="3" id="KW-1185">Reference proteome</keyword>
<evidence type="ECO:0000313" key="3">
    <source>
        <dbReference type="Proteomes" id="UP000324701"/>
    </source>
</evidence>
<evidence type="ECO:0000256" key="1">
    <source>
        <dbReference type="SAM" id="MobiDB-lite"/>
    </source>
</evidence>
<name>A0A5B1BSW2_MYCSI</name>
<gene>
    <name evidence="2" type="ORF">F0Q45_11045</name>
</gene>
<dbReference type="RefSeq" id="WP_149653994.1">
    <property type="nucleotide sequence ID" value="NZ_VTZN01000054.1"/>
</dbReference>
<dbReference type="OrthoDB" id="4752361at2"/>
<feature type="region of interest" description="Disordered" evidence="1">
    <location>
        <begin position="70"/>
        <end position="144"/>
    </location>
</feature>
<reference evidence="2 3" key="1">
    <citation type="submission" date="2019-09" db="EMBL/GenBank/DDBJ databases">
        <title>Report of infection by Mycobacterium simiae a patient suffering from pulmonary tuberculosis.</title>
        <authorList>
            <person name="Mohanty P.S."/>
            <person name="Bansal A.K."/>
            <person name="Singh H."/>
            <person name="Sharma S."/>
            <person name="Patil S.A."/>
            <person name="Upadhaya P."/>
            <person name="Singh P.K."/>
            <person name="Kumar D."/>
            <person name="Kumar S."/>
            <person name="Singh R.K."/>
            <person name="Chaudhary B."/>
        </authorList>
    </citation>
    <scope>NUCLEOTIDE SEQUENCE [LARGE SCALE GENOMIC DNA]</scope>
    <source>
        <strain evidence="2 3">JAL-560-SIM</strain>
    </source>
</reference>
<dbReference type="EMBL" id="VTZN01000054">
    <property type="protein sequence ID" value="KAA1250169.1"/>
    <property type="molecule type" value="Genomic_DNA"/>
</dbReference>
<protein>
    <submittedName>
        <fullName evidence="2">Uncharacterized protein</fullName>
    </submittedName>
</protein>
<proteinExistence type="predicted"/>
<comment type="caution">
    <text evidence="2">The sequence shown here is derived from an EMBL/GenBank/DDBJ whole genome shotgun (WGS) entry which is preliminary data.</text>
</comment>
<sequence>MKALSVAGVRRSFLFPGNDVARLRCLQGDLFAASGPARSTWHTAGRRDGRLAPRTSAWHGVAPGRRHGCARRALSARHPESRTSEQVESCSSTVDAAKRDAGGTRETGRAAGLKEFRADVAQRRSDSYTEPVRTAERTADAGSS</sequence>
<feature type="compositionally biased region" description="Basic and acidic residues" evidence="1">
    <location>
        <begin position="96"/>
        <end position="144"/>
    </location>
</feature>